<feature type="compositionally biased region" description="Basic and acidic residues" evidence="1">
    <location>
        <begin position="360"/>
        <end position="370"/>
    </location>
</feature>
<feature type="region of interest" description="Disordered" evidence="1">
    <location>
        <begin position="344"/>
        <end position="370"/>
    </location>
</feature>
<feature type="signal peptide" evidence="2">
    <location>
        <begin position="1"/>
        <end position="18"/>
    </location>
</feature>
<evidence type="ECO:0000313" key="3">
    <source>
        <dbReference type="EMBL" id="KAH6591793.1"/>
    </source>
</evidence>
<organism evidence="3 4">
    <name type="scientific">Batrachochytrium salamandrivorans</name>
    <dbReference type="NCBI Taxonomy" id="1357716"/>
    <lineage>
        <taxon>Eukaryota</taxon>
        <taxon>Fungi</taxon>
        <taxon>Fungi incertae sedis</taxon>
        <taxon>Chytridiomycota</taxon>
        <taxon>Chytridiomycota incertae sedis</taxon>
        <taxon>Chytridiomycetes</taxon>
        <taxon>Rhizophydiales</taxon>
        <taxon>Rhizophydiales incertae sedis</taxon>
        <taxon>Batrachochytrium</taxon>
    </lineage>
</organism>
<sequence>MRLSTGIILSILSTNVFAIEHPNDVHSGSLLARRAVVADTDSPLLQKRNNGQDDEDQEEQAKPKTYVPNIDPHQAGNVYTKDCSKDDPNPNPNSNLDTRKDPTNSVAYDPNQDRGAKGGRGNVHTDVDLDQEESSLTDASRSSSSQVLGHIETELPRKKKELELALSKEKAAAASDKVMLHFCGRGNCGIESYVRELFLLALKVSQSYRGRYKDSVKSPFVLELLPSTSDEAEEKYKRLQKDVQQSIEGQISDVNSAIDSVAGEPEKVIHWLKELMKKTDNFYQSIFKTKSRYSSLLKELGISDGRHLKDLKVYIAIVQAYKRTLFRRFNKIVKIVENHIELQKQKGTSKSPSSTLGSKKRPEVKSKPSDDGELLEYAWVDNLGFSDDEEVENIGLSNDEEIGNIGLSNVVVVANLIDFD</sequence>
<feature type="compositionally biased region" description="Low complexity" evidence="1">
    <location>
        <begin position="136"/>
        <end position="145"/>
    </location>
</feature>
<feature type="compositionally biased region" description="Polar residues" evidence="1">
    <location>
        <begin position="345"/>
        <end position="357"/>
    </location>
</feature>
<gene>
    <name evidence="3" type="ORF">BASA50_008502</name>
</gene>
<evidence type="ECO:0000256" key="2">
    <source>
        <dbReference type="SAM" id="SignalP"/>
    </source>
</evidence>
<feature type="chain" id="PRO_5045869869" evidence="2">
    <location>
        <begin position="19"/>
        <end position="420"/>
    </location>
</feature>
<name>A0ABQ8F449_9FUNG</name>
<accession>A0ABQ8F449</accession>
<keyword evidence="4" id="KW-1185">Reference proteome</keyword>
<comment type="caution">
    <text evidence="3">The sequence shown here is derived from an EMBL/GenBank/DDBJ whole genome shotgun (WGS) entry which is preliminary data.</text>
</comment>
<keyword evidence="2" id="KW-0732">Signal</keyword>
<protein>
    <submittedName>
        <fullName evidence="3">Uncharacterized protein</fullName>
    </submittedName>
</protein>
<dbReference type="Proteomes" id="UP001648503">
    <property type="component" value="Unassembled WGS sequence"/>
</dbReference>
<dbReference type="EMBL" id="JAFCIX010000397">
    <property type="protein sequence ID" value="KAH6591793.1"/>
    <property type="molecule type" value="Genomic_DNA"/>
</dbReference>
<proteinExistence type="predicted"/>
<feature type="region of interest" description="Disordered" evidence="1">
    <location>
        <begin position="42"/>
        <end position="154"/>
    </location>
</feature>
<evidence type="ECO:0000256" key="1">
    <source>
        <dbReference type="SAM" id="MobiDB-lite"/>
    </source>
</evidence>
<evidence type="ECO:0000313" key="4">
    <source>
        <dbReference type="Proteomes" id="UP001648503"/>
    </source>
</evidence>
<reference evidence="3 4" key="1">
    <citation type="submission" date="2021-02" db="EMBL/GenBank/DDBJ databases">
        <title>Variation within the Batrachochytrium salamandrivorans European outbreak.</title>
        <authorList>
            <person name="Kelly M."/>
            <person name="Pasmans F."/>
            <person name="Shea T.P."/>
            <person name="Munoz J.F."/>
            <person name="Carranza S."/>
            <person name="Cuomo C.A."/>
            <person name="Martel A."/>
        </authorList>
    </citation>
    <scope>NUCLEOTIDE SEQUENCE [LARGE SCALE GENOMIC DNA]</scope>
    <source>
        <strain evidence="3 4">AMFP18/2</strain>
    </source>
</reference>